<dbReference type="InterPro" id="IPR050534">
    <property type="entry name" value="Coronavir_polyprotein_1ab"/>
</dbReference>
<comment type="similarity">
    <text evidence="3">Belongs to the RecD family. RecD2 subfamily.</text>
</comment>
<dbReference type="SMART" id="SM00278">
    <property type="entry name" value="HhH1"/>
    <property type="match status" value="3"/>
</dbReference>
<dbReference type="InterPro" id="IPR010994">
    <property type="entry name" value="RuvA_2-like"/>
</dbReference>
<dbReference type="HAMAP" id="MF_01488">
    <property type="entry name" value="RecD2"/>
    <property type="match status" value="1"/>
</dbReference>
<feature type="domain" description="Helix-hairpin-helix DNA-binding motif class 1" evidence="4">
    <location>
        <begin position="180"/>
        <end position="199"/>
    </location>
</feature>
<dbReference type="GO" id="GO:0008854">
    <property type="term" value="F:exodeoxyribonuclease V activity"/>
    <property type="evidence" value="ECO:0007669"/>
    <property type="project" value="UniProtKB-EC"/>
</dbReference>
<keyword evidence="3" id="KW-0413">Isomerase</keyword>
<keyword evidence="7" id="KW-1185">Reference proteome</keyword>
<dbReference type="RefSeq" id="WP_204402478.1">
    <property type="nucleotide sequence ID" value="NZ_JAFBEE010000012.1"/>
</dbReference>
<dbReference type="InterPro" id="IPR055446">
    <property type="entry name" value="RecD2_N_OB"/>
</dbReference>
<dbReference type="InterPro" id="IPR003593">
    <property type="entry name" value="AAA+_ATPase"/>
</dbReference>
<evidence type="ECO:0000256" key="1">
    <source>
        <dbReference type="ARBA" id="ARBA00022741"/>
    </source>
</evidence>
<keyword evidence="3 6" id="KW-0378">Hydrolase</keyword>
<comment type="function">
    <text evidence="3">DNA-dependent ATPase and ATP-dependent 5'-3' DNA helicase. Has no activity on blunt DNA or DNA with 3'-overhangs, requires at least 10 bases of 5'-ssDNA for helicase activity.</text>
</comment>
<feature type="domain" description="Helix-hairpin-helix DNA-binding motif class 1" evidence="4">
    <location>
        <begin position="81"/>
        <end position="102"/>
    </location>
</feature>
<evidence type="ECO:0000259" key="5">
    <source>
        <dbReference type="SMART" id="SM00382"/>
    </source>
</evidence>
<dbReference type="InterPro" id="IPR003583">
    <property type="entry name" value="Hlx-hairpin-Hlx_DNA-bd_motif"/>
</dbReference>
<dbReference type="Gene3D" id="1.10.150.20">
    <property type="entry name" value="5' to 3' exonuclease, C-terminal subdomain"/>
    <property type="match status" value="1"/>
</dbReference>
<dbReference type="Gene3D" id="1.10.10.2220">
    <property type="match status" value="1"/>
</dbReference>
<dbReference type="SMART" id="SM00382">
    <property type="entry name" value="AAA"/>
    <property type="match status" value="1"/>
</dbReference>
<evidence type="ECO:0000256" key="2">
    <source>
        <dbReference type="ARBA" id="ARBA00022840"/>
    </source>
</evidence>
<accession>A0ABS2NQX8</accession>
<dbReference type="Gene3D" id="3.40.50.300">
    <property type="entry name" value="P-loop containing nucleotide triphosphate hydrolases"/>
    <property type="match status" value="2"/>
</dbReference>
<dbReference type="InterPro" id="IPR006345">
    <property type="entry name" value="RecD2"/>
</dbReference>
<dbReference type="SUPFAM" id="SSF47781">
    <property type="entry name" value="RuvA domain 2-like"/>
    <property type="match status" value="1"/>
</dbReference>
<gene>
    <name evidence="3" type="primary">recD2</name>
    <name evidence="6" type="ORF">JOC73_001933</name>
</gene>
<feature type="binding site" evidence="3">
    <location>
        <begin position="343"/>
        <end position="347"/>
    </location>
    <ligand>
        <name>ATP</name>
        <dbReference type="ChEBI" id="CHEBI:30616"/>
    </ligand>
</feature>
<evidence type="ECO:0000256" key="3">
    <source>
        <dbReference type="HAMAP-Rule" id="MF_01488"/>
    </source>
</evidence>
<dbReference type="Pfam" id="PF14490">
    <property type="entry name" value="HHH_RecD2"/>
    <property type="match status" value="1"/>
</dbReference>
<feature type="domain" description="Helix-hairpin-helix DNA-binding motif class 1" evidence="4">
    <location>
        <begin position="116"/>
        <end position="135"/>
    </location>
</feature>
<feature type="domain" description="AAA+ ATPase" evidence="5">
    <location>
        <begin position="332"/>
        <end position="484"/>
    </location>
</feature>
<organism evidence="6 7">
    <name type="scientific">Alkaliphilus hydrothermalis</name>
    <dbReference type="NCBI Taxonomy" id="1482730"/>
    <lineage>
        <taxon>Bacteria</taxon>
        <taxon>Bacillati</taxon>
        <taxon>Bacillota</taxon>
        <taxon>Clostridia</taxon>
        <taxon>Peptostreptococcales</taxon>
        <taxon>Natronincolaceae</taxon>
        <taxon>Alkaliphilus</taxon>
    </lineage>
</organism>
<dbReference type="CDD" id="cd17933">
    <property type="entry name" value="DEXSc_RecD-like"/>
    <property type="match status" value="1"/>
</dbReference>
<dbReference type="PANTHER" id="PTHR43788">
    <property type="entry name" value="DNA2/NAM7 HELICASE FAMILY MEMBER"/>
    <property type="match status" value="1"/>
</dbReference>
<dbReference type="SUPFAM" id="SSF52540">
    <property type="entry name" value="P-loop containing nucleoside triphosphate hydrolases"/>
    <property type="match status" value="1"/>
</dbReference>
<protein>
    <recommendedName>
        <fullName evidence="3">ATP-dependent RecD2 DNA helicase</fullName>
        <ecNumber evidence="3">5.6.2.3</ecNumber>
    </recommendedName>
    <alternativeName>
        <fullName evidence="3">DNA 5'-3' helicase subunit RecD2</fullName>
    </alternativeName>
</protein>
<dbReference type="EC" id="5.6.2.3" evidence="3"/>
<proteinExistence type="inferred from homology"/>
<evidence type="ECO:0000259" key="4">
    <source>
        <dbReference type="SMART" id="SM00278"/>
    </source>
</evidence>
<dbReference type="Pfam" id="PF13245">
    <property type="entry name" value="AAA_19"/>
    <property type="match status" value="1"/>
</dbReference>
<keyword evidence="1 3" id="KW-0547">Nucleotide-binding</keyword>
<evidence type="ECO:0000313" key="7">
    <source>
        <dbReference type="Proteomes" id="UP001314796"/>
    </source>
</evidence>
<evidence type="ECO:0000313" key="6">
    <source>
        <dbReference type="EMBL" id="MBM7615363.1"/>
    </source>
</evidence>
<dbReference type="Gene3D" id="2.30.30.940">
    <property type="match status" value="1"/>
</dbReference>
<keyword evidence="3" id="KW-0238">DNA-binding</keyword>
<sequence>MIEVEGRLEEIIYQNEANGYTVGILSTEEEDITIVGVLPALREGEDVKIKGRWTIHPNYGRQLEIQEYQPIQPTSTNGIISYLSSGMIQGIGEKMAQRIVEKFGIDTFEIMQHHPHRLKEVSGIGDAKAAAIAEAFKEQWELRDIILFLSEYGITPSYAVKIYKKYGEKTIATLQENPYRLADDIWGIGFKKADEIARTMGVSLKSKYRIQSATKYVLNSLHSEGHTYAPRQLLVEKTCQLINGVQEDVEDAIQHLALEQKVHYERYQDDFIVYAMPYYYAEAYSCNKLIGLAQVVVDAPDIALEEEIRLLADKENIHLANQQKEALKQALTNGILVITGGPGTGKTTTINSLIKLFLKHKKKILLAAPTGRAAKRMTEATGMEAKTIHRLLELGYSEDDEVTNFQRNEEDPLDADVIIIDEVSMVDIQLMSSLLKAVPLGVRLILVGDVDQLPSVGAGNVLKDIIDSNIVRVVRLTEVFRQAQESMIIVNAHKINKGESPQCNVKDKDFFFMTRHRKDEILKTLVELVKDRLPNHYKLDAIRDIQMLSPMKKGEVGTINLNKALQESLNPPAKYKQEKEYRGKIFRVGDKVMQTKNNYTLKWYDIDNTKEEEGEGVFNGDIGYIHAIDPNHNELTVCFDETRLVTYDFTHLDELELAYSVTVHKSQGSEFPVVVMPITWGPPMLLTRNLLYTAITRAKSLVVLVGTENYLTQMIKNDKIIQRHSGLSFRLKRYFDFQQEE</sequence>
<dbReference type="Pfam" id="PF14520">
    <property type="entry name" value="HHH_5"/>
    <property type="match status" value="1"/>
</dbReference>
<dbReference type="InterPro" id="IPR029493">
    <property type="entry name" value="RecD2-like_HHH"/>
</dbReference>
<dbReference type="NCBIfam" id="TIGR01448">
    <property type="entry name" value="recD_rel"/>
    <property type="match status" value="1"/>
</dbReference>
<dbReference type="CDD" id="cd18809">
    <property type="entry name" value="SF1_C_RecD"/>
    <property type="match status" value="1"/>
</dbReference>
<dbReference type="Pfam" id="PF13538">
    <property type="entry name" value="UvrD_C_2"/>
    <property type="match status" value="1"/>
</dbReference>
<dbReference type="PANTHER" id="PTHR43788:SF6">
    <property type="entry name" value="DNA HELICASE B"/>
    <property type="match status" value="1"/>
</dbReference>
<dbReference type="InterPro" id="IPR027417">
    <property type="entry name" value="P-loop_NTPase"/>
</dbReference>
<keyword evidence="2 3" id="KW-0067">ATP-binding</keyword>
<reference evidence="6 7" key="1">
    <citation type="submission" date="2021-01" db="EMBL/GenBank/DDBJ databases">
        <title>Genomic Encyclopedia of Type Strains, Phase IV (KMG-IV): sequencing the most valuable type-strain genomes for metagenomic binning, comparative biology and taxonomic classification.</title>
        <authorList>
            <person name="Goeker M."/>
        </authorList>
    </citation>
    <scope>NUCLEOTIDE SEQUENCE [LARGE SCALE GENOMIC DNA]</scope>
    <source>
        <strain evidence="6 7">DSM 25890</strain>
    </source>
</reference>
<keyword evidence="3" id="KW-0347">Helicase</keyword>
<comment type="caution">
    <text evidence="6">The sequence shown here is derived from an EMBL/GenBank/DDBJ whole genome shotgun (WGS) entry which is preliminary data.</text>
</comment>
<dbReference type="Pfam" id="PF18335">
    <property type="entry name" value="SH3_13"/>
    <property type="match status" value="1"/>
</dbReference>
<dbReference type="EMBL" id="JAFBEE010000012">
    <property type="protein sequence ID" value="MBM7615363.1"/>
    <property type="molecule type" value="Genomic_DNA"/>
</dbReference>
<dbReference type="InterPro" id="IPR041451">
    <property type="entry name" value="RecD2_SH13"/>
</dbReference>
<dbReference type="Pfam" id="PF23139">
    <property type="entry name" value="OB_YrrC"/>
    <property type="match status" value="1"/>
</dbReference>
<dbReference type="InterPro" id="IPR027785">
    <property type="entry name" value="UvrD-like_helicase_C"/>
</dbReference>
<comment type="catalytic activity">
    <reaction evidence="3">
        <text>ATP + H2O = ADP + phosphate + H(+)</text>
        <dbReference type="Rhea" id="RHEA:13065"/>
        <dbReference type="ChEBI" id="CHEBI:15377"/>
        <dbReference type="ChEBI" id="CHEBI:15378"/>
        <dbReference type="ChEBI" id="CHEBI:30616"/>
        <dbReference type="ChEBI" id="CHEBI:43474"/>
        <dbReference type="ChEBI" id="CHEBI:456216"/>
        <dbReference type="EC" id="5.6.2.3"/>
    </reaction>
</comment>
<dbReference type="Proteomes" id="UP001314796">
    <property type="component" value="Unassembled WGS sequence"/>
</dbReference>
<name>A0ABS2NQX8_9FIRM</name>